<dbReference type="GO" id="GO:0005737">
    <property type="term" value="C:cytoplasm"/>
    <property type="evidence" value="ECO:0007669"/>
    <property type="project" value="UniProtKB-SubCell"/>
</dbReference>
<evidence type="ECO:0000256" key="2">
    <source>
        <dbReference type="ARBA" id="ARBA00022988"/>
    </source>
</evidence>
<comment type="similarity">
    <text evidence="1 4">Belongs to the UreD family.</text>
</comment>
<name>A0A839IV57_9GAMM</name>
<reference evidence="5 6" key="1">
    <citation type="submission" date="2020-08" db="EMBL/GenBank/DDBJ databases">
        <title>Oceanospirillum sp. nov. isolated from marine sediment.</title>
        <authorList>
            <person name="Ji X."/>
        </authorList>
    </citation>
    <scope>NUCLEOTIDE SEQUENCE [LARGE SCALE GENOMIC DNA]</scope>
    <source>
        <strain evidence="5 6">D5</strain>
    </source>
</reference>
<dbReference type="RefSeq" id="WP_182810074.1">
    <property type="nucleotide sequence ID" value="NZ_JACJFM010000026.1"/>
</dbReference>
<evidence type="ECO:0000256" key="1">
    <source>
        <dbReference type="ARBA" id="ARBA00007177"/>
    </source>
</evidence>
<keyword evidence="2 4" id="KW-0996">Nickel insertion</keyword>
<dbReference type="PANTHER" id="PTHR33643">
    <property type="entry name" value="UREASE ACCESSORY PROTEIN D"/>
    <property type="match status" value="1"/>
</dbReference>
<sequence length="308" mass="34337">MNQAVITIQKQASHWEARLALKLARTLRGSVLKGCEHKGPLYVQKPFYPEGPDLAHLYLLHPPGGMVSGDTLTISADVDEQASALITTPGAGRVYKARADKSLQHQRIRFDLADDASLEWLPLEGIIYPGAMTQLDTQVHLTGNARYIGWEITSLGLPACQHPFSPGSLMKQSLQIFRDGKLCLRERLVVDGDQQENGMLQSLAGLRGYPITAMMVAGPFDTPSFNAPINDDETALENLIRRLRDCCEQYKSLDGNFLAGVTLNHGFLIVRYLGHCSEKARKLFIECWKQLRPELLNRDACEPRIWAT</sequence>
<comment type="subcellular location">
    <subcellularLocation>
        <location evidence="4">Cytoplasm</location>
    </subcellularLocation>
</comment>
<proteinExistence type="inferred from homology"/>
<dbReference type="Proteomes" id="UP000565262">
    <property type="component" value="Unassembled WGS sequence"/>
</dbReference>
<comment type="function">
    <text evidence="4">Required for maturation of urease via the functional incorporation of the urease nickel metallocenter.</text>
</comment>
<dbReference type="InterPro" id="IPR002669">
    <property type="entry name" value="UreD"/>
</dbReference>
<evidence type="ECO:0000313" key="6">
    <source>
        <dbReference type="Proteomes" id="UP000565262"/>
    </source>
</evidence>
<keyword evidence="3 4" id="KW-0143">Chaperone</keyword>
<keyword evidence="6" id="KW-1185">Reference proteome</keyword>
<dbReference type="GO" id="GO:0016151">
    <property type="term" value="F:nickel cation binding"/>
    <property type="evidence" value="ECO:0007669"/>
    <property type="project" value="UniProtKB-UniRule"/>
</dbReference>
<dbReference type="EMBL" id="JACJFM010000026">
    <property type="protein sequence ID" value="MBB1488307.1"/>
    <property type="molecule type" value="Genomic_DNA"/>
</dbReference>
<organism evidence="5 6">
    <name type="scientific">Oceanospirillum sediminis</name>
    <dbReference type="NCBI Taxonomy" id="2760088"/>
    <lineage>
        <taxon>Bacteria</taxon>
        <taxon>Pseudomonadati</taxon>
        <taxon>Pseudomonadota</taxon>
        <taxon>Gammaproteobacteria</taxon>
        <taxon>Oceanospirillales</taxon>
        <taxon>Oceanospirillaceae</taxon>
        <taxon>Oceanospirillum</taxon>
    </lineage>
</organism>
<evidence type="ECO:0000313" key="5">
    <source>
        <dbReference type="EMBL" id="MBB1488307.1"/>
    </source>
</evidence>
<gene>
    <name evidence="4" type="primary">ureD</name>
    <name evidence="5" type="ORF">H4O21_17015</name>
</gene>
<protein>
    <recommendedName>
        <fullName evidence="4">Urease accessory protein UreD</fullName>
    </recommendedName>
</protein>
<evidence type="ECO:0000256" key="3">
    <source>
        <dbReference type="ARBA" id="ARBA00023186"/>
    </source>
</evidence>
<comment type="caution">
    <text evidence="5">The sequence shown here is derived from an EMBL/GenBank/DDBJ whole genome shotgun (WGS) entry which is preliminary data.</text>
</comment>
<dbReference type="AlphaFoldDB" id="A0A839IV57"/>
<comment type="subunit">
    <text evidence="4">UreD, UreF and UreG form a complex that acts as a GTP-hydrolysis-dependent molecular chaperone, activating the urease apoprotein by helping to assemble the nickel containing metallocenter of UreC. The UreE protein probably delivers the nickel.</text>
</comment>
<accession>A0A839IV57</accession>
<dbReference type="Pfam" id="PF01774">
    <property type="entry name" value="UreD"/>
    <property type="match status" value="1"/>
</dbReference>
<dbReference type="HAMAP" id="MF_01384">
    <property type="entry name" value="UreD"/>
    <property type="match status" value="1"/>
</dbReference>
<dbReference type="PANTHER" id="PTHR33643:SF1">
    <property type="entry name" value="UREASE ACCESSORY PROTEIN D"/>
    <property type="match status" value="1"/>
</dbReference>
<keyword evidence="4" id="KW-0963">Cytoplasm</keyword>
<evidence type="ECO:0000256" key="4">
    <source>
        <dbReference type="HAMAP-Rule" id="MF_01384"/>
    </source>
</evidence>